<dbReference type="InterPro" id="IPR001633">
    <property type="entry name" value="EAL_dom"/>
</dbReference>
<dbReference type="InterPro" id="IPR035919">
    <property type="entry name" value="EAL_sf"/>
</dbReference>
<dbReference type="Pfam" id="PF00563">
    <property type="entry name" value="EAL"/>
    <property type="match status" value="1"/>
</dbReference>
<dbReference type="NCBIfam" id="TIGR00254">
    <property type="entry name" value="GGDEF"/>
    <property type="match status" value="1"/>
</dbReference>
<keyword evidence="3" id="KW-0472">Membrane</keyword>
<dbReference type="CDD" id="cd06225">
    <property type="entry name" value="HAMP"/>
    <property type="match status" value="1"/>
</dbReference>
<accession>A0A1T4RIZ8</accession>
<dbReference type="CDD" id="cd01948">
    <property type="entry name" value="EAL"/>
    <property type="match status" value="1"/>
</dbReference>
<dbReference type="AlphaFoldDB" id="A0A1T4RIZ8"/>
<keyword evidence="2" id="KW-0175">Coiled coil</keyword>
<dbReference type="SMART" id="SM00304">
    <property type="entry name" value="HAMP"/>
    <property type="match status" value="1"/>
</dbReference>
<organism evidence="9 10">
    <name type="scientific">Oceanospirillum multiglobuliferum</name>
    <dbReference type="NCBI Taxonomy" id="64969"/>
    <lineage>
        <taxon>Bacteria</taxon>
        <taxon>Pseudomonadati</taxon>
        <taxon>Pseudomonadota</taxon>
        <taxon>Gammaproteobacteria</taxon>
        <taxon>Oceanospirillales</taxon>
        <taxon>Oceanospirillaceae</taxon>
        <taxon>Oceanospirillum</taxon>
    </lineage>
</organism>
<dbReference type="GO" id="GO:0016020">
    <property type="term" value="C:membrane"/>
    <property type="evidence" value="ECO:0007669"/>
    <property type="project" value="InterPro"/>
</dbReference>
<evidence type="ECO:0000313" key="9">
    <source>
        <dbReference type="EMBL" id="OPX54803.1"/>
    </source>
</evidence>
<dbReference type="FunFam" id="3.30.70.270:FF:000001">
    <property type="entry name" value="Diguanylate cyclase domain protein"/>
    <property type="match status" value="1"/>
</dbReference>
<dbReference type="InterPro" id="IPR035965">
    <property type="entry name" value="PAS-like_dom_sf"/>
</dbReference>
<evidence type="ECO:0000313" key="10">
    <source>
        <dbReference type="Proteomes" id="UP000191418"/>
    </source>
</evidence>
<dbReference type="CDD" id="cd00130">
    <property type="entry name" value="PAS"/>
    <property type="match status" value="1"/>
</dbReference>
<name>A0A1T4RIZ8_9GAMM</name>
<dbReference type="SMART" id="SM00091">
    <property type="entry name" value="PAS"/>
    <property type="match status" value="2"/>
</dbReference>
<dbReference type="PROSITE" id="PS50887">
    <property type="entry name" value="GGDEF"/>
    <property type="match status" value="1"/>
</dbReference>
<dbReference type="PROSITE" id="PS50113">
    <property type="entry name" value="PAC"/>
    <property type="match status" value="1"/>
</dbReference>
<sequence>MKLQYKLYIGLTAILGILLIIGGLILAQEGQKREATERLMTLYRPAQASAEGLVTAFSQFNSGVTSGLNPSVDDPSKVMVQSIQLFNEHLGQLSSLTQLIPFKQSFSIEAIDQQFDEVSFLGLSVVNQYRELIQQQRVLEGQVESLIAQLGSVSGQRYPDTLLMQRDLLKLSLFIASPLHRSELYDANRLLQLENQLVRRIKAIQADSELSYLLDMTEMGYGLGEVRTLYARIINVFNTFYVKRNQYEQAQQRMQQLLEAANKVVNSNGAQALNQLQAITKNSTHIEYVLIPLGIIIAGLLAYQTASRIRKPLEQLLEATRFAQQGDFSYRIEIESSDEVARLAHHFNEMMDRLGSITVSRSYLQQVLDTVLHAVIVVDDDFKMKFINTTAATYFPNKAQVGASIFNCRTDEGAFLLNEPDRCLLREKGELLGLEKPIRLVSGQRLIVAMNVARLSLNESQHWVITLHDITAIKNAQRSLNLYAKIFETSNDAIVISNKHNVIEQVNPAFTQITGYSADDVVNQNPNILSSGKQDRDFYKKMWGELLMYGRWQGEIWNRRKSGEAYAEWLSIVAIHNEYGLIERFVGVFSDITQRKEAEQLIHRQANYDALTELPNRRLFWDRLAQALLQSDASQQGVALLYVDLDGFKPVNDTYGHEYGDLLLKHVADNLKALVKNTDTVARLGGDEFAILLPAFDRDKLEGLAGKIVHDLMQPIEIKGKQIYIGASVGISTYPDIAQSQEQLIHQADSAMYYVKAANKNNYAVYDEQMELLASQRMQLEQDLNSAVDNQQLEVIFQPMFDVKSNRIVCAEALLRWQHPEKGQIMPDVFIPIAEESGLIQHIGHWVLREVCRLAVLQMSEVGFVKVAVNISPKQFMQPDFVSGLAQILNETGFPAEYLELEITERLIFDELAATSVVMQKLADLGVSIAIDDFGIGYATLNDLKRFPVKELKFDRSFIKEIRRSHDDQTMIRALADMAHQMGMKVVAEGVEDLPSLDLLKAAGCDLVQGFVYHEAMSMTSLVRLLDQQNTQPNSNNKYPSA</sequence>
<protein>
    <recommendedName>
        <fullName evidence="11">Sensor domain-containing diguanylate cyclase</fullName>
    </recommendedName>
</protein>
<dbReference type="GO" id="GO:0003824">
    <property type="term" value="F:catalytic activity"/>
    <property type="evidence" value="ECO:0007669"/>
    <property type="project" value="UniProtKB-ARBA"/>
</dbReference>
<evidence type="ECO:0000259" key="4">
    <source>
        <dbReference type="PROSITE" id="PS50112"/>
    </source>
</evidence>
<feature type="transmembrane region" description="Helical" evidence="3">
    <location>
        <begin position="7"/>
        <end position="27"/>
    </location>
</feature>
<evidence type="ECO:0000259" key="5">
    <source>
        <dbReference type="PROSITE" id="PS50113"/>
    </source>
</evidence>
<evidence type="ECO:0000259" key="8">
    <source>
        <dbReference type="PROSITE" id="PS50887"/>
    </source>
</evidence>
<dbReference type="EMBL" id="MTSM01000018">
    <property type="protein sequence ID" value="OPX54803.1"/>
    <property type="molecule type" value="Genomic_DNA"/>
</dbReference>
<dbReference type="Gene3D" id="6.10.340.10">
    <property type="match status" value="1"/>
</dbReference>
<comment type="cofactor">
    <cofactor evidence="1">
        <name>Mg(2+)</name>
        <dbReference type="ChEBI" id="CHEBI:18420"/>
    </cofactor>
</comment>
<dbReference type="PROSITE" id="PS50112">
    <property type="entry name" value="PAS"/>
    <property type="match status" value="1"/>
</dbReference>
<dbReference type="InterPro" id="IPR000014">
    <property type="entry name" value="PAS"/>
</dbReference>
<dbReference type="PANTHER" id="PTHR44757:SF2">
    <property type="entry name" value="BIOFILM ARCHITECTURE MAINTENANCE PROTEIN MBAA"/>
    <property type="match status" value="1"/>
</dbReference>
<keyword evidence="3" id="KW-0812">Transmembrane</keyword>
<dbReference type="InterPro" id="IPR000160">
    <property type="entry name" value="GGDEF_dom"/>
</dbReference>
<feature type="domain" description="PAC" evidence="5">
    <location>
        <begin position="552"/>
        <end position="604"/>
    </location>
</feature>
<evidence type="ECO:0000256" key="3">
    <source>
        <dbReference type="SAM" id="Phobius"/>
    </source>
</evidence>
<dbReference type="RefSeq" id="WP_078745952.1">
    <property type="nucleotide sequence ID" value="NZ_FUXG01000017.1"/>
</dbReference>
<dbReference type="PROSITE" id="PS50883">
    <property type="entry name" value="EAL"/>
    <property type="match status" value="1"/>
</dbReference>
<proteinExistence type="predicted"/>
<feature type="domain" description="EAL" evidence="6">
    <location>
        <begin position="777"/>
        <end position="1030"/>
    </location>
</feature>
<evidence type="ECO:0000259" key="6">
    <source>
        <dbReference type="PROSITE" id="PS50883"/>
    </source>
</evidence>
<feature type="domain" description="GGDEF" evidence="8">
    <location>
        <begin position="636"/>
        <end position="768"/>
    </location>
</feature>
<evidence type="ECO:0000259" key="7">
    <source>
        <dbReference type="PROSITE" id="PS50885"/>
    </source>
</evidence>
<reference evidence="9 10" key="1">
    <citation type="submission" date="2017-01" db="EMBL/GenBank/DDBJ databases">
        <title>Genome Sequencing of a Marine Spirillum, Oceanospirillum multiglobuliferum ATCC 33336, from Japan.</title>
        <authorList>
            <person name="Carney J.G."/>
            <person name="Trachtenberg A.M."/>
            <person name="Rheaume B.A."/>
            <person name="Linnane J.D."/>
            <person name="Pitts N.L."/>
            <person name="Mykles D.L."/>
            <person name="Maclea K.S."/>
        </authorList>
    </citation>
    <scope>NUCLEOTIDE SEQUENCE [LARGE SCALE GENOMIC DNA]</scope>
    <source>
        <strain evidence="9 10">ATCC 33336</strain>
    </source>
</reference>
<keyword evidence="3" id="KW-1133">Transmembrane helix</keyword>
<dbReference type="InterPro" id="IPR052155">
    <property type="entry name" value="Biofilm_reg_signaling"/>
</dbReference>
<dbReference type="InterPro" id="IPR003660">
    <property type="entry name" value="HAMP_dom"/>
</dbReference>
<dbReference type="PROSITE" id="PS50885">
    <property type="entry name" value="HAMP"/>
    <property type="match status" value="1"/>
</dbReference>
<dbReference type="GO" id="GO:0007165">
    <property type="term" value="P:signal transduction"/>
    <property type="evidence" value="ECO:0007669"/>
    <property type="project" value="InterPro"/>
</dbReference>
<comment type="caution">
    <text evidence="9">The sequence shown here is derived from an EMBL/GenBank/DDBJ whole genome shotgun (WGS) entry which is preliminary data.</text>
</comment>
<dbReference type="PANTHER" id="PTHR44757">
    <property type="entry name" value="DIGUANYLATE CYCLASE DGCP"/>
    <property type="match status" value="1"/>
</dbReference>
<evidence type="ECO:0000256" key="1">
    <source>
        <dbReference type="ARBA" id="ARBA00001946"/>
    </source>
</evidence>
<dbReference type="InterPro" id="IPR000700">
    <property type="entry name" value="PAS-assoc_C"/>
</dbReference>
<dbReference type="InterPro" id="IPR043128">
    <property type="entry name" value="Rev_trsase/Diguanyl_cyclase"/>
</dbReference>
<dbReference type="SUPFAM" id="SSF55785">
    <property type="entry name" value="PYP-like sensor domain (PAS domain)"/>
    <property type="match status" value="2"/>
</dbReference>
<evidence type="ECO:0000256" key="2">
    <source>
        <dbReference type="SAM" id="Coils"/>
    </source>
</evidence>
<dbReference type="SMART" id="SM00052">
    <property type="entry name" value="EAL"/>
    <property type="match status" value="1"/>
</dbReference>
<gene>
    <name evidence="9" type="ORF">BTE48_12330</name>
</gene>
<dbReference type="Pfam" id="PF00672">
    <property type="entry name" value="HAMP"/>
    <property type="match status" value="1"/>
</dbReference>
<feature type="domain" description="HAMP" evidence="7">
    <location>
        <begin position="307"/>
        <end position="359"/>
    </location>
</feature>
<dbReference type="OrthoDB" id="9176779at2"/>
<dbReference type="InterPro" id="IPR001610">
    <property type="entry name" value="PAC"/>
</dbReference>
<dbReference type="Gene3D" id="3.20.20.450">
    <property type="entry name" value="EAL domain"/>
    <property type="match status" value="1"/>
</dbReference>
<keyword evidence="10" id="KW-1185">Reference proteome</keyword>
<dbReference type="InterPro" id="IPR029787">
    <property type="entry name" value="Nucleotide_cyclase"/>
</dbReference>
<evidence type="ECO:0008006" key="11">
    <source>
        <dbReference type="Google" id="ProtNLM"/>
    </source>
</evidence>
<dbReference type="Pfam" id="PF00990">
    <property type="entry name" value="GGDEF"/>
    <property type="match status" value="1"/>
</dbReference>
<dbReference type="Proteomes" id="UP000191418">
    <property type="component" value="Unassembled WGS sequence"/>
</dbReference>
<dbReference type="SMART" id="SM00086">
    <property type="entry name" value="PAC"/>
    <property type="match status" value="1"/>
</dbReference>
<dbReference type="STRING" id="64969.SAMN02745127_02396"/>
<dbReference type="CDD" id="cd01949">
    <property type="entry name" value="GGDEF"/>
    <property type="match status" value="1"/>
</dbReference>
<dbReference type="Gene3D" id="3.30.450.20">
    <property type="entry name" value="PAS domain"/>
    <property type="match status" value="2"/>
</dbReference>
<dbReference type="SUPFAM" id="SSF141868">
    <property type="entry name" value="EAL domain-like"/>
    <property type="match status" value="1"/>
</dbReference>
<dbReference type="SMART" id="SM00267">
    <property type="entry name" value="GGDEF"/>
    <property type="match status" value="1"/>
</dbReference>
<dbReference type="Pfam" id="PF13426">
    <property type="entry name" value="PAS_9"/>
    <property type="match status" value="1"/>
</dbReference>
<dbReference type="SUPFAM" id="SSF158472">
    <property type="entry name" value="HAMP domain-like"/>
    <property type="match status" value="1"/>
</dbReference>
<dbReference type="NCBIfam" id="TIGR00229">
    <property type="entry name" value="sensory_box"/>
    <property type="match status" value="1"/>
</dbReference>
<dbReference type="Gene3D" id="3.30.70.270">
    <property type="match status" value="1"/>
</dbReference>
<feature type="coiled-coil region" evidence="2">
    <location>
        <begin position="763"/>
        <end position="790"/>
    </location>
</feature>
<feature type="domain" description="PAS" evidence="4">
    <location>
        <begin position="479"/>
        <end position="525"/>
    </location>
</feature>
<dbReference type="SUPFAM" id="SSF55073">
    <property type="entry name" value="Nucleotide cyclase"/>
    <property type="match status" value="1"/>
</dbReference>